<name>A0ABY3VKX2_9MYCO</name>
<dbReference type="Pfam" id="PF01243">
    <property type="entry name" value="PNPOx_N"/>
    <property type="match status" value="1"/>
</dbReference>
<protein>
    <submittedName>
        <fullName evidence="3">PPOX class F420-dependent oxidoreductase</fullName>
        <ecNumber evidence="3">1.-.-.-</ecNumber>
    </submittedName>
</protein>
<dbReference type="Gene3D" id="2.30.110.10">
    <property type="entry name" value="Electron Transport, Fmn-binding Protein, Chain A"/>
    <property type="match status" value="1"/>
</dbReference>
<proteinExistence type="predicted"/>
<dbReference type="RefSeq" id="WP_240258555.1">
    <property type="nucleotide sequence ID" value="NZ_CP092488.2"/>
</dbReference>
<dbReference type="InterPro" id="IPR011576">
    <property type="entry name" value="Pyridox_Oxase_N"/>
</dbReference>
<evidence type="ECO:0000256" key="1">
    <source>
        <dbReference type="ARBA" id="ARBA00023002"/>
    </source>
</evidence>
<dbReference type="PANTHER" id="PTHR35176:SF11">
    <property type="entry name" value="PYRIDOXAMINE 5'-PHOSPHATE OXIDASE FAMILY PROTEIN"/>
    <property type="match status" value="1"/>
</dbReference>
<dbReference type="EC" id="1.-.-.-" evidence="3"/>
<dbReference type="EMBL" id="CP092488">
    <property type="protein sequence ID" value="UMB68093.1"/>
    <property type="molecule type" value="Genomic_DNA"/>
</dbReference>
<dbReference type="InterPro" id="IPR052019">
    <property type="entry name" value="F420H2_bilvrd_red/Heme_oxyg"/>
</dbReference>
<accession>A0ABY3VKX2</accession>
<dbReference type="InterPro" id="IPR019965">
    <property type="entry name" value="PPOX_F420-dep_Rv2061_put"/>
</dbReference>
<organism evidence="3 4">
    <name type="scientific">Mycobacterium paraterrae</name>
    <dbReference type="NCBI Taxonomy" id="577492"/>
    <lineage>
        <taxon>Bacteria</taxon>
        <taxon>Bacillati</taxon>
        <taxon>Actinomycetota</taxon>
        <taxon>Actinomycetes</taxon>
        <taxon>Mycobacteriales</taxon>
        <taxon>Mycobacteriaceae</taxon>
        <taxon>Mycobacterium</taxon>
    </lineage>
</organism>
<evidence type="ECO:0000259" key="2">
    <source>
        <dbReference type="Pfam" id="PF01243"/>
    </source>
</evidence>
<dbReference type="GO" id="GO:0016491">
    <property type="term" value="F:oxidoreductase activity"/>
    <property type="evidence" value="ECO:0007669"/>
    <property type="project" value="UniProtKB-KW"/>
</dbReference>
<dbReference type="SUPFAM" id="SSF50475">
    <property type="entry name" value="FMN-binding split barrel"/>
    <property type="match status" value="1"/>
</dbReference>
<feature type="domain" description="Pyridoxamine 5'-phosphate oxidase N-terminal" evidence="2">
    <location>
        <begin position="8"/>
        <end position="123"/>
    </location>
</feature>
<gene>
    <name evidence="3" type="ORF">MKK62_16710</name>
</gene>
<keyword evidence="4" id="KW-1185">Reference proteome</keyword>
<evidence type="ECO:0000313" key="4">
    <source>
        <dbReference type="Proteomes" id="UP001055336"/>
    </source>
</evidence>
<dbReference type="NCBIfam" id="TIGR03666">
    <property type="entry name" value="Rv2061_F420"/>
    <property type="match status" value="1"/>
</dbReference>
<reference evidence="3" key="1">
    <citation type="submission" date="2022-08" db="EMBL/GenBank/DDBJ databases">
        <title>Whole genome sequencing of non-tuberculosis mycobacteria type-strains.</title>
        <authorList>
            <person name="Igarashi Y."/>
            <person name="Osugi A."/>
            <person name="Mitarai S."/>
        </authorList>
    </citation>
    <scope>NUCLEOTIDE SEQUENCE</scope>
    <source>
        <strain evidence="3">DSM 45127</strain>
    </source>
</reference>
<dbReference type="Proteomes" id="UP001055336">
    <property type="component" value="Chromosome"/>
</dbReference>
<dbReference type="InterPro" id="IPR012349">
    <property type="entry name" value="Split_barrel_FMN-bd"/>
</dbReference>
<dbReference type="PANTHER" id="PTHR35176">
    <property type="entry name" value="HEME OXYGENASE HI_0854-RELATED"/>
    <property type="match status" value="1"/>
</dbReference>
<keyword evidence="1 3" id="KW-0560">Oxidoreductase</keyword>
<sequence length="131" mass="14443">MTEPVSALGAEKFVSLTTFKKDGSAVATPMWIGRDGDDLFFWTPVESWKAKRAKNNPRVVMVPCSRSGKVREGARPVEGVAELVTDAATVQRLAGVIRHKYGFEFTIVTFIERLLARGAKPRLIIRVALPS</sequence>
<evidence type="ECO:0000313" key="3">
    <source>
        <dbReference type="EMBL" id="UMB68093.1"/>
    </source>
</evidence>